<protein>
    <submittedName>
        <fullName evidence="2">EboA domain-containing protein</fullName>
    </submittedName>
</protein>
<evidence type="ECO:0000313" key="3">
    <source>
        <dbReference type="Proteomes" id="UP000636918"/>
    </source>
</evidence>
<comment type="caution">
    <text evidence="2">The sequence shown here is derived from an EMBL/GenBank/DDBJ whole genome shotgun (WGS) entry which is preliminary data.</text>
</comment>
<keyword evidence="3" id="KW-1185">Reference proteome</keyword>
<dbReference type="RefSeq" id="WP_201938732.1">
    <property type="nucleotide sequence ID" value="NZ_JAERSG010000005.1"/>
</dbReference>
<name>A0ABS1LBH9_9ACTN</name>
<gene>
    <name evidence="2" type="ORF">JI751_15550</name>
</gene>
<dbReference type="Proteomes" id="UP000636918">
    <property type="component" value="Unassembled WGS sequence"/>
</dbReference>
<dbReference type="InterPro" id="IPR047715">
    <property type="entry name" value="EboA_dom"/>
</dbReference>
<reference evidence="2 3" key="1">
    <citation type="submission" date="2021-01" db="EMBL/GenBank/DDBJ databases">
        <title>Genome seq and assembly of Nocardiodes sp. G10.</title>
        <authorList>
            <person name="Chhetri G."/>
        </authorList>
    </citation>
    <scope>NUCLEOTIDE SEQUENCE [LARGE SCALE GENOMIC DNA]</scope>
    <source>
        <strain evidence="2 3">G10</strain>
    </source>
</reference>
<dbReference type="EMBL" id="JAERSG010000005">
    <property type="protein sequence ID" value="MBL0749035.1"/>
    <property type="molecule type" value="Genomic_DNA"/>
</dbReference>
<accession>A0ABS1LBH9</accession>
<evidence type="ECO:0000313" key="2">
    <source>
        <dbReference type="EMBL" id="MBL0749035.1"/>
    </source>
</evidence>
<sequence length="217" mass="22765">MTDVRLLLPAADLRTALGADPSAALDDMLASVAAGTTTLARTFPAAARRTARGPFGDGDGHRIEDAVRVELIATAATDLGPEALLDELTLLYRHGDADEKRAVLHALAGIDDPRVDGSALLLDALRTNDVRLVAAAMGPHASRLSAHDWRHGVLKCLFVGVPLSAVADLRTRADDELVAMVGRFSDERRAAGRPVPDDARTVLAMSAPDPTATAPEG</sequence>
<organism evidence="2 3">
    <name type="scientific">Nocardioides baculatus</name>
    <dbReference type="NCBI Taxonomy" id="2801337"/>
    <lineage>
        <taxon>Bacteria</taxon>
        <taxon>Bacillati</taxon>
        <taxon>Actinomycetota</taxon>
        <taxon>Actinomycetes</taxon>
        <taxon>Propionibacteriales</taxon>
        <taxon>Nocardioidaceae</taxon>
        <taxon>Nocardioides</taxon>
    </lineage>
</organism>
<dbReference type="NCBIfam" id="NF035938">
    <property type="entry name" value="EboA_domain"/>
    <property type="match status" value="1"/>
</dbReference>
<proteinExistence type="predicted"/>
<feature type="compositionally biased region" description="Basic and acidic residues" evidence="1">
    <location>
        <begin position="189"/>
        <end position="200"/>
    </location>
</feature>
<feature type="region of interest" description="Disordered" evidence="1">
    <location>
        <begin position="189"/>
        <end position="217"/>
    </location>
</feature>
<evidence type="ECO:0000256" key="1">
    <source>
        <dbReference type="SAM" id="MobiDB-lite"/>
    </source>
</evidence>